<organism evidence="10 11">
    <name type="scientific">Ligilactobacillus agilis DSM 20509</name>
    <dbReference type="NCBI Taxonomy" id="1423718"/>
    <lineage>
        <taxon>Bacteria</taxon>
        <taxon>Bacillati</taxon>
        <taxon>Bacillota</taxon>
        <taxon>Bacilli</taxon>
        <taxon>Lactobacillales</taxon>
        <taxon>Lactobacillaceae</taxon>
        <taxon>Ligilactobacillus</taxon>
    </lineage>
</organism>
<dbReference type="GO" id="GO:0008270">
    <property type="term" value="F:zinc ion binding"/>
    <property type="evidence" value="ECO:0007669"/>
    <property type="project" value="UniProtKB-UniRule"/>
</dbReference>
<feature type="binding site" evidence="8">
    <location>
        <position position="55"/>
    </location>
    <ligand>
        <name>Zn(2+)</name>
        <dbReference type="ChEBI" id="CHEBI:29105"/>
        <note>catalytic</note>
    </ligand>
</feature>
<comment type="subunit">
    <text evidence="2 8">Homodimer.</text>
</comment>
<dbReference type="FunFam" id="3.40.140.10:FF:000005">
    <property type="entry name" value="tRNA-specific adenosine deaminase"/>
    <property type="match status" value="1"/>
</dbReference>
<dbReference type="InterPro" id="IPR016193">
    <property type="entry name" value="Cytidine_deaminase-like"/>
</dbReference>
<evidence type="ECO:0000256" key="2">
    <source>
        <dbReference type="ARBA" id="ARBA00011738"/>
    </source>
</evidence>
<evidence type="ECO:0000256" key="3">
    <source>
        <dbReference type="ARBA" id="ARBA00022694"/>
    </source>
</evidence>
<dbReference type="InterPro" id="IPR058535">
    <property type="entry name" value="MafB19-deam"/>
</dbReference>
<dbReference type="InterPro" id="IPR016192">
    <property type="entry name" value="APOBEC/CMP_deaminase_Zn-bd"/>
</dbReference>
<dbReference type="PATRIC" id="fig|1423718.3.peg.550"/>
<name>A0A0R2A8P7_9LACO</name>
<dbReference type="OrthoDB" id="9802676at2"/>
<accession>A0A0R2A8P7</accession>
<dbReference type="EMBL" id="AYYP01000061">
    <property type="protein sequence ID" value="KRM63495.1"/>
    <property type="molecule type" value="Genomic_DNA"/>
</dbReference>
<evidence type="ECO:0000256" key="7">
    <source>
        <dbReference type="ARBA" id="ARBA00048045"/>
    </source>
</evidence>
<dbReference type="InterPro" id="IPR028883">
    <property type="entry name" value="tRNA_aden_deaminase"/>
</dbReference>
<dbReference type="PANTHER" id="PTHR11079">
    <property type="entry name" value="CYTOSINE DEAMINASE FAMILY MEMBER"/>
    <property type="match status" value="1"/>
</dbReference>
<comment type="function">
    <text evidence="8">Catalyzes the deamination of adenosine to inosine at the wobble position 34 of tRNA(Arg2).</text>
</comment>
<dbReference type="CDD" id="cd01285">
    <property type="entry name" value="nucleoside_deaminase"/>
    <property type="match status" value="1"/>
</dbReference>
<dbReference type="RefSeq" id="WP_082618718.1">
    <property type="nucleotide sequence ID" value="NZ_AYYP01000061.1"/>
</dbReference>
<gene>
    <name evidence="8" type="primary">tadA</name>
    <name evidence="10" type="ORF">FC14_GL000531</name>
</gene>
<dbReference type="Gene3D" id="3.40.140.10">
    <property type="entry name" value="Cytidine Deaminase, domain 2"/>
    <property type="match status" value="1"/>
</dbReference>
<dbReference type="NCBIfam" id="NF008113">
    <property type="entry name" value="PRK10860.1"/>
    <property type="match status" value="1"/>
</dbReference>
<dbReference type="InterPro" id="IPR002125">
    <property type="entry name" value="CMP_dCMP_dom"/>
</dbReference>
<comment type="cofactor">
    <cofactor evidence="8">
        <name>Zn(2+)</name>
        <dbReference type="ChEBI" id="CHEBI:29105"/>
    </cofactor>
    <text evidence="8">Binds 1 zinc ion per subunit.</text>
</comment>
<feature type="domain" description="CMP/dCMP-type deaminase" evidence="9">
    <location>
        <begin position="4"/>
        <end position="136"/>
    </location>
</feature>
<evidence type="ECO:0000256" key="8">
    <source>
        <dbReference type="HAMAP-Rule" id="MF_00972"/>
    </source>
</evidence>
<evidence type="ECO:0000256" key="4">
    <source>
        <dbReference type="ARBA" id="ARBA00022723"/>
    </source>
</evidence>
<evidence type="ECO:0000256" key="6">
    <source>
        <dbReference type="ARBA" id="ARBA00022833"/>
    </source>
</evidence>
<dbReference type="GO" id="GO:0052717">
    <property type="term" value="F:tRNA-specific adenosine-34 deaminase activity"/>
    <property type="evidence" value="ECO:0007669"/>
    <property type="project" value="UniProtKB-UniRule"/>
</dbReference>
<dbReference type="SUPFAM" id="SSF53927">
    <property type="entry name" value="Cytidine deaminase-like"/>
    <property type="match status" value="1"/>
</dbReference>
<dbReference type="EC" id="3.5.4.33" evidence="8"/>
<dbReference type="PANTHER" id="PTHR11079:SF202">
    <property type="entry name" value="TRNA-SPECIFIC ADENOSINE DEAMINASE"/>
    <property type="match status" value="1"/>
</dbReference>
<keyword evidence="11" id="KW-1185">Reference proteome</keyword>
<keyword evidence="6 8" id="KW-0862">Zinc</keyword>
<comment type="similarity">
    <text evidence="1">Belongs to the cytidine and deoxycytidylate deaminase family. ADAT2 subfamily.</text>
</comment>
<keyword evidence="3 8" id="KW-0819">tRNA processing</keyword>
<dbReference type="PROSITE" id="PS00903">
    <property type="entry name" value="CYT_DCMP_DEAMINASES_1"/>
    <property type="match status" value="1"/>
</dbReference>
<dbReference type="PROSITE" id="PS51747">
    <property type="entry name" value="CYT_DCMP_DEAMINASES_2"/>
    <property type="match status" value="1"/>
</dbReference>
<dbReference type="Pfam" id="PF14437">
    <property type="entry name" value="MafB19-deam"/>
    <property type="match status" value="1"/>
</dbReference>
<evidence type="ECO:0000313" key="10">
    <source>
        <dbReference type="EMBL" id="KRM63495.1"/>
    </source>
</evidence>
<dbReference type="Proteomes" id="UP000051008">
    <property type="component" value="Unassembled WGS sequence"/>
</dbReference>
<keyword evidence="5 8" id="KW-0378">Hydrolase</keyword>
<feature type="active site" description="Proton donor" evidence="8">
    <location>
        <position position="57"/>
    </location>
</feature>
<reference evidence="10 11" key="1">
    <citation type="journal article" date="2015" name="Genome Announc.">
        <title>Expanding the biotechnology potential of lactobacilli through comparative genomics of 213 strains and associated genera.</title>
        <authorList>
            <person name="Sun Z."/>
            <person name="Harris H.M."/>
            <person name="McCann A."/>
            <person name="Guo C."/>
            <person name="Argimon S."/>
            <person name="Zhang W."/>
            <person name="Yang X."/>
            <person name="Jeffery I.B."/>
            <person name="Cooney J.C."/>
            <person name="Kagawa T.F."/>
            <person name="Liu W."/>
            <person name="Song Y."/>
            <person name="Salvetti E."/>
            <person name="Wrobel A."/>
            <person name="Rasinkangas P."/>
            <person name="Parkhill J."/>
            <person name="Rea M.C."/>
            <person name="O'Sullivan O."/>
            <person name="Ritari J."/>
            <person name="Douillard F.P."/>
            <person name="Paul Ross R."/>
            <person name="Yang R."/>
            <person name="Briner A.E."/>
            <person name="Felis G.E."/>
            <person name="de Vos W.M."/>
            <person name="Barrangou R."/>
            <person name="Klaenhammer T.R."/>
            <person name="Caufield P.W."/>
            <person name="Cui Y."/>
            <person name="Zhang H."/>
            <person name="O'Toole P.W."/>
        </authorList>
    </citation>
    <scope>NUCLEOTIDE SEQUENCE [LARGE SCALE GENOMIC DNA]</scope>
    <source>
        <strain evidence="10 11">DSM 20509</strain>
    </source>
</reference>
<protein>
    <recommendedName>
        <fullName evidence="8">tRNA-specific adenosine deaminase</fullName>
        <ecNumber evidence="8">3.5.4.33</ecNumber>
    </recommendedName>
</protein>
<evidence type="ECO:0000259" key="9">
    <source>
        <dbReference type="PROSITE" id="PS51747"/>
    </source>
</evidence>
<sequence length="154" mass="17117">MDQEQKEYFMNEALKEAKLAFDAGEIPIGCVLVYKGKIIGRGHNLRQASQQAIDHAEILAISQANRQLASWRLAGCQLFVTLEPCPMCAGAILNARIDEVYYGAADLKAGVAGTLMNLLNDGRFNHQAYIEKGILEDKCLGILQTFFKQVRKEK</sequence>
<keyword evidence="4 8" id="KW-0479">Metal-binding</keyword>
<comment type="catalytic activity">
    <reaction evidence="7 8">
        <text>adenosine(34) in tRNA + H2O + H(+) = inosine(34) in tRNA + NH4(+)</text>
        <dbReference type="Rhea" id="RHEA:43168"/>
        <dbReference type="Rhea" id="RHEA-COMP:10373"/>
        <dbReference type="Rhea" id="RHEA-COMP:10374"/>
        <dbReference type="ChEBI" id="CHEBI:15377"/>
        <dbReference type="ChEBI" id="CHEBI:15378"/>
        <dbReference type="ChEBI" id="CHEBI:28938"/>
        <dbReference type="ChEBI" id="CHEBI:74411"/>
        <dbReference type="ChEBI" id="CHEBI:82852"/>
        <dbReference type="EC" id="3.5.4.33"/>
    </reaction>
</comment>
<proteinExistence type="inferred from homology"/>
<dbReference type="AlphaFoldDB" id="A0A0R2A8P7"/>
<feature type="binding site" evidence="8">
    <location>
        <position position="85"/>
    </location>
    <ligand>
        <name>Zn(2+)</name>
        <dbReference type="ChEBI" id="CHEBI:29105"/>
        <note>catalytic</note>
    </ligand>
</feature>
<evidence type="ECO:0000256" key="1">
    <source>
        <dbReference type="ARBA" id="ARBA00010669"/>
    </source>
</evidence>
<evidence type="ECO:0000256" key="5">
    <source>
        <dbReference type="ARBA" id="ARBA00022801"/>
    </source>
</evidence>
<dbReference type="HAMAP" id="MF_00972">
    <property type="entry name" value="tRNA_aden_deaminase"/>
    <property type="match status" value="1"/>
</dbReference>
<dbReference type="GO" id="GO:0002100">
    <property type="term" value="P:tRNA wobble adenosine to inosine editing"/>
    <property type="evidence" value="ECO:0007669"/>
    <property type="project" value="UniProtKB-UniRule"/>
</dbReference>
<evidence type="ECO:0000313" key="11">
    <source>
        <dbReference type="Proteomes" id="UP000051008"/>
    </source>
</evidence>
<feature type="binding site" evidence="8">
    <location>
        <position position="88"/>
    </location>
    <ligand>
        <name>Zn(2+)</name>
        <dbReference type="ChEBI" id="CHEBI:29105"/>
        <note>catalytic</note>
    </ligand>
</feature>
<comment type="caution">
    <text evidence="10">The sequence shown here is derived from an EMBL/GenBank/DDBJ whole genome shotgun (WGS) entry which is preliminary data.</text>
</comment>